<protein>
    <recommendedName>
        <fullName evidence="5">Zn(2)-C6 fungal-type domain-containing protein</fullName>
    </recommendedName>
</protein>
<dbReference type="STRING" id="576137.A0A1L7WIS4"/>
<dbReference type="InterPro" id="IPR036864">
    <property type="entry name" value="Zn2-C6_fun-type_DNA-bd_sf"/>
</dbReference>
<organism evidence="6 7">
    <name type="scientific">Phialocephala subalpina</name>
    <dbReference type="NCBI Taxonomy" id="576137"/>
    <lineage>
        <taxon>Eukaryota</taxon>
        <taxon>Fungi</taxon>
        <taxon>Dikarya</taxon>
        <taxon>Ascomycota</taxon>
        <taxon>Pezizomycotina</taxon>
        <taxon>Leotiomycetes</taxon>
        <taxon>Helotiales</taxon>
        <taxon>Mollisiaceae</taxon>
        <taxon>Phialocephala</taxon>
        <taxon>Phialocephala fortinii species complex</taxon>
    </lineage>
</organism>
<evidence type="ECO:0000259" key="5">
    <source>
        <dbReference type="PROSITE" id="PS50048"/>
    </source>
</evidence>
<dbReference type="PANTHER" id="PTHR47840:SF1">
    <property type="entry name" value="ZN(II)2CYS6 TRANSCRIPTION FACTOR (EUROFUNG)"/>
    <property type="match status" value="1"/>
</dbReference>
<dbReference type="GO" id="GO:0003677">
    <property type="term" value="F:DNA binding"/>
    <property type="evidence" value="ECO:0007669"/>
    <property type="project" value="InterPro"/>
</dbReference>
<accession>A0A1L7WIS4</accession>
<dbReference type="InterPro" id="IPR001138">
    <property type="entry name" value="Zn2Cys6_DnaBD"/>
</dbReference>
<dbReference type="GO" id="GO:0000981">
    <property type="term" value="F:DNA-binding transcription factor activity, RNA polymerase II-specific"/>
    <property type="evidence" value="ECO:0007669"/>
    <property type="project" value="InterPro"/>
</dbReference>
<proteinExistence type="predicted"/>
<dbReference type="InterPro" id="IPR007219">
    <property type="entry name" value="XnlR_reg_dom"/>
</dbReference>
<evidence type="ECO:0000313" key="6">
    <source>
        <dbReference type="EMBL" id="CZR52666.1"/>
    </source>
</evidence>
<keyword evidence="2" id="KW-0805">Transcription regulation</keyword>
<dbReference type="AlphaFoldDB" id="A0A1L7WIS4"/>
<keyword evidence="1" id="KW-0479">Metal-binding</keyword>
<sequence length="725" mass="81138">MFETSPSSSSGYSALRPVRKGTKSCVECRHRKIRCVFRPNKPLTCISCFSHGIRCASQAESEPVPPTHARMNLSERVAQLEKELAALRVYKDGTPRKNSFMANGKAHFDPPTPPANGEISRPLSALSPTAANKLPILSLFDNAILKTSETNNAIYDSISREFGTGSLRPVNYQSTPHFRTSRIKRARICEALTDLLPSQSAMCELFEIGGFWWDLLRTLHPYMCCEDDKMTIQSYVLLALNQDNPCILGNALSWLALSMQCLPMSFDTGHLCLPMPLNDLTQHYVSTIDRLILCDDEISVSLEGIECSLLQIHFYLNVGRPRKAWTIIRRALSNALLLGFHKTTSQASTTPSPHHQRRENVWWHLVQCDIFLSLMLGLESSTNPPLSNSQVEQLARPGIIPCDLYRRKLFTVIGKINDRNQAMQISSDTTLTTTMEINQELDALYSRLPPISWNPTMHESILAHFWHYQAKTYLHLPFMLKGPSSSNFDGNRTACISASRDLVHVYIRMRELAGDRINLCRIVDFQVFMATVIVILGILGYRPTSVPRNYSQEAEDWKLVYQTMEVLKMVSAEPESLIAAQCFQALEALVSIANGQFSTNGEASGRKIFIPYFGIINVAPVSNFINGTTQGTAPHLQKVDLPPTTSSQANNPIIDIDVFSAFSFGNGLQTLNSGFQSEFPNDMLLPDPLAIDIDQDWSWMLNTDYQMNGQMFSHPDAPFESAGAI</sequence>
<name>A0A1L7WIS4_9HELO</name>
<evidence type="ECO:0000256" key="3">
    <source>
        <dbReference type="ARBA" id="ARBA00023163"/>
    </source>
</evidence>
<evidence type="ECO:0000256" key="1">
    <source>
        <dbReference type="ARBA" id="ARBA00022723"/>
    </source>
</evidence>
<gene>
    <name evidence="6" type="ORF">PAC_02543</name>
</gene>
<reference evidence="6 7" key="1">
    <citation type="submission" date="2016-03" db="EMBL/GenBank/DDBJ databases">
        <authorList>
            <person name="Ploux O."/>
        </authorList>
    </citation>
    <scope>NUCLEOTIDE SEQUENCE [LARGE SCALE GENOMIC DNA]</scope>
    <source>
        <strain evidence="6 7">UAMH 11012</strain>
    </source>
</reference>
<dbReference type="OrthoDB" id="6509908at2759"/>
<keyword evidence="3" id="KW-0804">Transcription</keyword>
<dbReference type="PROSITE" id="PS50048">
    <property type="entry name" value="ZN2_CY6_FUNGAL_2"/>
    <property type="match status" value="1"/>
</dbReference>
<dbReference type="SMART" id="SM00906">
    <property type="entry name" value="Fungal_trans"/>
    <property type="match status" value="1"/>
</dbReference>
<dbReference type="Pfam" id="PF04082">
    <property type="entry name" value="Fungal_trans"/>
    <property type="match status" value="1"/>
</dbReference>
<dbReference type="PANTHER" id="PTHR47840">
    <property type="entry name" value="ZN(II)2CYS6 TRANSCRIPTION FACTOR (EUROFUNG)-RELATED"/>
    <property type="match status" value="1"/>
</dbReference>
<keyword evidence="4" id="KW-0539">Nucleus</keyword>
<dbReference type="GO" id="GO:0006351">
    <property type="term" value="P:DNA-templated transcription"/>
    <property type="evidence" value="ECO:0007669"/>
    <property type="project" value="InterPro"/>
</dbReference>
<evidence type="ECO:0000256" key="2">
    <source>
        <dbReference type="ARBA" id="ARBA00023015"/>
    </source>
</evidence>
<dbReference type="CDD" id="cd12148">
    <property type="entry name" value="fungal_TF_MHR"/>
    <property type="match status" value="1"/>
</dbReference>
<keyword evidence="7" id="KW-1185">Reference proteome</keyword>
<dbReference type="Gene3D" id="4.10.240.10">
    <property type="entry name" value="Zn(2)-C6 fungal-type DNA-binding domain"/>
    <property type="match status" value="1"/>
</dbReference>
<feature type="domain" description="Zn(2)-C6 fungal-type" evidence="5">
    <location>
        <begin position="24"/>
        <end position="55"/>
    </location>
</feature>
<dbReference type="CDD" id="cd00067">
    <property type="entry name" value="GAL4"/>
    <property type="match status" value="1"/>
</dbReference>
<dbReference type="Proteomes" id="UP000184330">
    <property type="component" value="Unassembled WGS sequence"/>
</dbReference>
<dbReference type="PROSITE" id="PS00463">
    <property type="entry name" value="ZN2_CY6_FUNGAL_1"/>
    <property type="match status" value="1"/>
</dbReference>
<dbReference type="GO" id="GO:0008270">
    <property type="term" value="F:zinc ion binding"/>
    <property type="evidence" value="ECO:0007669"/>
    <property type="project" value="InterPro"/>
</dbReference>
<evidence type="ECO:0000313" key="7">
    <source>
        <dbReference type="Proteomes" id="UP000184330"/>
    </source>
</evidence>
<dbReference type="EMBL" id="FJOG01000003">
    <property type="protein sequence ID" value="CZR52666.1"/>
    <property type="molecule type" value="Genomic_DNA"/>
</dbReference>
<dbReference type="SUPFAM" id="SSF57701">
    <property type="entry name" value="Zn2/Cys6 DNA-binding domain"/>
    <property type="match status" value="1"/>
</dbReference>
<evidence type="ECO:0000256" key="4">
    <source>
        <dbReference type="ARBA" id="ARBA00023242"/>
    </source>
</evidence>